<sequence length="139" mass="15671">MASSFYASRPERVLDIMLGVACQLPATYFFSLFSTRRFFFGAPAPPQRSLPTLTLEIHVCSTRIRHRATKVLCSSKHLPRKLTGRIVWFRGLSSLSRVALPLPWASHLILVHRATVITEYVRALHSSTDEDGTRDALGY</sequence>
<protein>
    <submittedName>
        <fullName evidence="1">Uncharacterized protein</fullName>
    </submittedName>
</protein>
<dbReference type="EMBL" id="ML120400">
    <property type="protein sequence ID" value="RPA97955.1"/>
    <property type="molecule type" value="Genomic_DNA"/>
</dbReference>
<proteinExistence type="predicted"/>
<evidence type="ECO:0000313" key="1">
    <source>
        <dbReference type="EMBL" id="RPA97955.1"/>
    </source>
</evidence>
<accession>A0A3N4JI63</accession>
<dbReference type="AlphaFoldDB" id="A0A3N4JI63"/>
<reference evidence="1 2" key="1">
    <citation type="journal article" date="2018" name="Nat. Ecol. Evol.">
        <title>Pezizomycetes genomes reveal the molecular basis of ectomycorrhizal truffle lifestyle.</title>
        <authorList>
            <person name="Murat C."/>
            <person name="Payen T."/>
            <person name="Noel B."/>
            <person name="Kuo A."/>
            <person name="Morin E."/>
            <person name="Chen J."/>
            <person name="Kohler A."/>
            <person name="Krizsan K."/>
            <person name="Balestrini R."/>
            <person name="Da Silva C."/>
            <person name="Montanini B."/>
            <person name="Hainaut M."/>
            <person name="Levati E."/>
            <person name="Barry K.W."/>
            <person name="Belfiori B."/>
            <person name="Cichocki N."/>
            <person name="Clum A."/>
            <person name="Dockter R.B."/>
            <person name="Fauchery L."/>
            <person name="Guy J."/>
            <person name="Iotti M."/>
            <person name="Le Tacon F."/>
            <person name="Lindquist E.A."/>
            <person name="Lipzen A."/>
            <person name="Malagnac F."/>
            <person name="Mello A."/>
            <person name="Molinier V."/>
            <person name="Miyauchi S."/>
            <person name="Poulain J."/>
            <person name="Riccioni C."/>
            <person name="Rubini A."/>
            <person name="Sitrit Y."/>
            <person name="Splivallo R."/>
            <person name="Traeger S."/>
            <person name="Wang M."/>
            <person name="Zifcakova L."/>
            <person name="Wipf D."/>
            <person name="Zambonelli A."/>
            <person name="Paolocci F."/>
            <person name="Nowrousian M."/>
            <person name="Ottonello S."/>
            <person name="Baldrian P."/>
            <person name="Spatafora J.W."/>
            <person name="Henrissat B."/>
            <person name="Nagy L.G."/>
            <person name="Aury J.M."/>
            <person name="Wincker P."/>
            <person name="Grigoriev I.V."/>
            <person name="Bonfante P."/>
            <person name="Martin F.M."/>
        </authorList>
    </citation>
    <scope>NUCLEOTIDE SEQUENCE [LARGE SCALE GENOMIC DNA]</scope>
    <source>
        <strain evidence="1 2">120613-1</strain>
    </source>
</reference>
<organism evidence="1 2">
    <name type="scientific">Choiromyces venosus 120613-1</name>
    <dbReference type="NCBI Taxonomy" id="1336337"/>
    <lineage>
        <taxon>Eukaryota</taxon>
        <taxon>Fungi</taxon>
        <taxon>Dikarya</taxon>
        <taxon>Ascomycota</taxon>
        <taxon>Pezizomycotina</taxon>
        <taxon>Pezizomycetes</taxon>
        <taxon>Pezizales</taxon>
        <taxon>Tuberaceae</taxon>
        <taxon>Choiromyces</taxon>
    </lineage>
</organism>
<keyword evidence="2" id="KW-1185">Reference proteome</keyword>
<evidence type="ECO:0000313" key="2">
    <source>
        <dbReference type="Proteomes" id="UP000276215"/>
    </source>
</evidence>
<name>A0A3N4JI63_9PEZI</name>
<gene>
    <name evidence="1" type="ORF">L873DRAFT_1080959</name>
</gene>
<dbReference type="Proteomes" id="UP000276215">
    <property type="component" value="Unassembled WGS sequence"/>
</dbReference>